<sequence length="219" mass="25456">MIEPHFPHDQVRSARRLKILGHPAVNGYEQTLWIDNRIVLKDRGLRLFDLLDDADIVVPKHSYRETVHDEFVEVIASGYDDPVAVRRMHAISRDNGVLEDEPLWTGLLLRNNSATVRAAMERWFDYLLLTTRRDQLSVNAALAGRPSVTIHRLSIDNGESEYHEWLNLNNLLRNRSVQMWRPPYRRPLLVIADMIRARPYGRKLARLLTRLGVRVPTLT</sequence>
<evidence type="ECO:0008006" key="3">
    <source>
        <dbReference type="Google" id="ProtNLM"/>
    </source>
</evidence>
<comment type="caution">
    <text evidence="1">The sequence shown here is derived from an EMBL/GenBank/DDBJ whole genome shotgun (WGS) entry which is preliminary data.</text>
</comment>
<organism evidence="1 2">
    <name type="scientific">Nocardioides cavernae</name>
    <dbReference type="NCBI Taxonomy" id="1921566"/>
    <lineage>
        <taxon>Bacteria</taxon>
        <taxon>Bacillati</taxon>
        <taxon>Actinomycetota</taxon>
        <taxon>Actinomycetes</taxon>
        <taxon>Propionibacteriales</taxon>
        <taxon>Nocardioidaceae</taxon>
        <taxon>Nocardioides</taxon>
    </lineage>
</organism>
<name>A0ABR8NAF7_9ACTN</name>
<evidence type="ECO:0000313" key="2">
    <source>
        <dbReference type="Proteomes" id="UP000618818"/>
    </source>
</evidence>
<gene>
    <name evidence="1" type="ORF">IEZ26_02350</name>
</gene>
<keyword evidence="2" id="KW-1185">Reference proteome</keyword>
<reference evidence="1 2" key="1">
    <citation type="submission" date="2020-09" db="EMBL/GenBank/DDBJ databases">
        <title>novel species in genus Nocardioides.</title>
        <authorList>
            <person name="Zhang G."/>
        </authorList>
    </citation>
    <scope>NUCLEOTIDE SEQUENCE [LARGE SCALE GENOMIC DNA]</scope>
    <source>
        <strain evidence="1 2">KCTC 39551</strain>
    </source>
</reference>
<accession>A0ABR8NAF7</accession>
<dbReference type="RefSeq" id="WP_191193318.1">
    <property type="nucleotide sequence ID" value="NZ_JACXYZ010000001.1"/>
</dbReference>
<evidence type="ECO:0000313" key="1">
    <source>
        <dbReference type="EMBL" id="MBD3923449.1"/>
    </source>
</evidence>
<protein>
    <recommendedName>
        <fullName evidence="3">DUF616 domain-containing protein</fullName>
    </recommendedName>
</protein>
<proteinExistence type="predicted"/>
<dbReference type="EMBL" id="JACXYZ010000001">
    <property type="protein sequence ID" value="MBD3923449.1"/>
    <property type="molecule type" value="Genomic_DNA"/>
</dbReference>
<dbReference type="Proteomes" id="UP000618818">
    <property type="component" value="Unassembled WGS sequence"/>
</dbReference>